<proteinExistence type="predicted"/>
<evidence type="ECO:0008006" key="4">
    <source>
        <dbReference type="Google" id="ProtNLM"/>
    </source>
</evidence>
<name>A0A852SZS9_9MICO</name>
<feature type="compositionally biased region" description="Acidic residues" evidence="1">
    <location>
        <begin position="87"/>
        <end position="107"/>
    </location>
</feature>
<organism evidence="2 3">
    <name type="scientific">Leifsonia soli</name>
    <dbReference type="NCBI Taxonomy" id="582665"/>
    <lineage>
        <taxon>Bacteria</taxon>
        <taxon>Bacillati</taxon>
        <taxon>Actinomycetota</taxon>
        <taxon>Actinomycetes</taxon>
        <taxon>Micrococcales</taxon>
        <taxon>Microbacteriaceae</taxon>
        <taxon>Leifsonia</taxon>
    </lineage>
</organism>
<dbReference type="RefSeq" id="WP_089909162.1">
    <property type="nucleotide sequence ID" value="NZ_BAAAPX010000001.1"/>
</dbReference>
<feature type="region of interest" description="Disordered" evidence="1">
    <location>
        <begin position="1"/>
        <end position="36"/>
    </location>
</feature>
<feature type="compositionally biased region" description="Acidic residues" evidence="1">
    <location>
        <begin position="7"/>
        <end position="19"/>
    </location>
</feature>
<gene>
    <name evidence="2" type="ORF">BJ963_001680</name>
</gene>
<comment type="caution">
    <text evidence="2">The sequence shown here is derived from an EMBL/GenBank/DDBJ whole genome shotgun (WGS) entry which is preliminary data.</text>
</comment>
<feature type="region of interest" description="Disordered" evidence="1">
    <location>
        <begin position="57"/>
        <end position="107"/>
    </location>
</feature>
<feature type="compositionally biased region" description="Gly residues" evidence="1">
    <location>
        <begin position="65"/>
        <end position="74"/>
    </location>
</feature>
<reference evidence="2 3" key="1">
    <citation type="submission" date="2020-07" db="EMBL/GenBank/DDBJ databases">
        <title>Sequencing the genomes of 1000 actinobacteria strains.</title>
        <authorList>
            <person name="Klenk H.-P."/>
        </authorList>
    </citation>
    <scope>NUCLEOTIDE SEQUENCE [LARGE SCALE GENOMIC DNA]</scope>
    <source>
        <strain evidence="2 3">DSM 23871</strain>
    </source>
</reference>
<sequence>MDRIPEDGVDGVEIGETDAGETPGWADPADGDVDYALNDPEAEADFADELVTNDAVAGETIWPGPGDGNDGPTGGQSREAEPVYDEHGDEPEDDGVLTEEDVEEEGI</sequence>
<dbReference type="EMBL" id="JACCBJ010000001">
    <property type="protein sequence ID" value="NYD74161.1"/>
    <property type="molecule type" value="Genomic_DNA"/>
</dbReference>
<protein>
    <recommendedName>
        <fullName evidence="4">DUF5709 domain-containing protein</fullName>
    </recommendedName>
</protein>
<evidence type="ECO:0000256" key="1">
    <source>
        <dbReference type="SAM" id="MobiDB-lite"/>
    </source>
</evidence>
<dbReference type="AlphaFoldDB" id="A0A852SZS9"/>
<accession>A0A852SZS9</accession>
<dbReference type="Proteomes" id="UP000589620">
    <property type="component" value="Unassembled WGS sequence"/>
</dbReference>
<keyword evidence="3" id="KW-1185">Reference proteome</keyword>
<evidence type="ECO:0000313" key="3">
    <source>
        <dbReference type="Proteomes" id="UP000589620"/>
    </source>
</evidence>
<evidence type="ECO:0000313" key="2">
    <source>
        <dbReference type="EMBL" id="NYD74161.1"/>
    </source>
</evidence>